<gene>
    <name evidence="2" type="ORF">MAG551_00168</name>
</gene>
<sequence length="70" mass="8307">MVKLADLTTKYTKNHEKKQISPQRTQRTQKIEARNVETEKRGNKEKFNHGKARRITEVKGKRIYDIVLLI</sequence>
<feature type="region of interest" description="Disordered" evidence="1">
    <location>
        <begin position="1"/>
        <end position="30"/>
    </location>
</feature>
<proteinExistence type="predicted"/>
<evidence type="ECO:0000313" key="3">
    <source>
        <dbReference type="Proteomes" id="UP000722750"/>
    </source>
</evidence>
<dbReference type="Proteomes" id="UP000722750">
    <property type="component" value="Unassembled WGS sequence"/>
</dbReference>
<evidence type="ECO:0000313" key="2">
    <source>
        <dbReference type="EMBL" id="MBS1257133.1"/>
    </source>
</evidence>
<comment type="caution">
    <text evidence="2">The sequence shown here is derived from an EMBL/GenBank/DDBJ whole genome shotgun (WGS) entry which is preliminary data.</text>
</comment>
<organism evidence="2 3">
    <name type="scientific">Candidatus Scalindua arabica</name>
    <dbReference type="NCBI Taxonomy" id="1127984"/>
    <lineage>
        <taxon>Bacteria</taxon>
        <taxon>Pseudomonadati</taxon>
        <taxon>Planctomycetota</taxon>
        <taxon>Candidatus Brocadiia</taxon>
        <taxon>Candidatus Brocadiales</taxon>
        <taxon>Candidatus Scalinduaceae</taxon>
        <taxon>Candidatus Scalindua</taxon>
    </lineage>
</organism>
<protein>
    <submittedName>
        <fullName evidence="2">Uncharacterized protein</fullName>
    </submittedName>
</protein>
<name>A0A941VYC7_9BACT</name>
<reference evidence="2" key="1">
    <citation type="journal article" date="2021" name="ISME J.">
        <title>Fine-scale metabolic discontinuity in a stratified prokaryote microbiome of a Red Sea deep halocline.</title>
        <authorList>
            <person name="Michoud G."/>
            <person name="Ngugi D.K."/>
            <person name="Barozzi A."/>
            <person name="Merlino G."/>
            <person name="Calleja M.L."/>
            <person name="Delgado-Huertas A."/>
            <person name="Moran X.A.G."/>
            <person name="Daffonchio D."/>
        </authorList>
    </citation>
    <scope>NUCLEOTIDE SEQUENCE</scope>
    <source>
        <strain evidence="2">SuakinDeep_MAG55_1</strain>
    </source>
</reference>
<dbReference type="EMBL" id="JAANXD010000009">
    <property type="protein sequence ID" value="MBS1257133.1"/>
    <property type="molecule type" value="Genomic_DNA"/>
</dbReference>
<accession>A0A941VYC7</accession>
<evidence type="ECO:0000256" key="1">
    <source>
        <dbReference type="SAM" id="MobiDB-lite"/>
    </source>
</evidence>
<dbReference type="AlphaFoldDB" id="A0A941VYC7"/>